<accession>A0A6A6BED1</accession>
<protein>
    <submittedName>
        <fullName evidence="2">Uncharacterized protein</fullName>
    </submittedName>
</protein>
<evidence type="ECO:0000313" key="2">
    <source>
        <dbReference type="EMBL" id="KAF2141888.1"/>
    </source>
</evidence>
<sequence>MLGQRALALLGLLVPLSTARALTEMPKVTTYTGMYPRKLWTEYLPDQRWWDIKSNDKMFSTCWAVCMEFDIECGVDWLNVEVEGCKTCCAEQTIFTYSSEWTGPEDGVWREGPETDWGKDDLFDDTLDPYYDWGQTEFVTVAGDWDDYR</sequence>
<dbReference type="RefSeq" id="XP_033397600.1">
    <property type="nucleotide sequence ID" value="XM_033545180.1"/>
</dbReference>
<organism evidence="2 3">
    <name type="scientific">Aplosporella prunicola CBS 121167</name>
    <dbReference type="NCBI Taxonomy" id="1176127"/>
    <lineage>
        <taxon>Eukaryota</taxon>
        <taxon>Fungi</taxon>
        <taxon>Dikarya</taxon>
        <taxon>Ascomycota</taxon>
        <taxon>Pezizomycotina</taxon>
        <taxon>Dothideomycetes</taxon>
        <taxon>Dothideomycetes incertae sedis</taxon>
        <taxon>Botryosphaeriales</taxon>
        <taxon>Aplosporellaceae</taxon>
        <taxon>Aplosporella</taxon>
    </lineage>
</organism>
<keyword evidence="3" id="KW-1185">Reference proteome</keyword>
<dbReference type="Proteomes" id="UP000799438">
    <property type="component" value="Unassembled WGS sequence"/>
</dbReference>
<reference evidence="2" key="1">
    <citation type="journal article" date="2020" name="Stud. Mycol.">
        <title>101 Dothideomycetes genomes: a test case for predicting lifestyles and emergence of pathogens.</title>
        <authorList>
            <person name="Haridas S."/>
            <person name="Albert R."/>
            <person name="Binder M."/>
            <person name="Bloem J."/>
            <person name="Labutti K."/>
            <person name="Salamov A."/>
            <person name="Andreopoulos B."/>
            <person name="Baker S."/>
            <person name="Barry K."/>
            <person name="Bills G."/>
            <person name="Bluhm B."/>
            <person name="Cannon C."/>
            <person name="Castanera R."/>
            <person name="Culley D."/>
            <person name="Daum C."/>
            <person name="Ezra D."/>
            <person name="Gonzalez J."/>
            <person name="Henrissat B."/>
            <person name="Kuo A."/>
            <person name="Liang C."/>
            <person name="Lipzen A."/>
            <person name="Lutzoni F."/>
            <person name="Magnuson J."/>
            <person name="Mondo S."/>
            <person name="Nolan M."/>
            <person name="Ohm R."/>
            <person name="Pangilinan J."/>
            <person name="Park H.-J."/>
            <person name="Ramirez L."/>
            <person name="Alfaro M."/>
            <person name="Sun H."/>
            <person name="Tritt A."/>
            <person name="Yoshinaga Y."/>
            <person name="Zwiers L.-H."/>
            <person name="Turgeon B."/>
            <person name="Goodwin S."/>
            <person name="Spatafora J."/>
            <person name="Crous P."/>
            <person name="Grigoriev I."/>
        </authorList>
    </citation>
    <scope>NUCLEOTIDE SEQUENCE</scope>
    <source>
        <strain evidence="2">CBS 121167</strain>
    </source>
</reference>
<dbReference type="AlphaFoldDB" id="A0A6A6BED1"/>
<feature type="signal peptide" evidence="1">
    <location>
        <begin position="1"/>
        <end position="21"/>
    </location>
</feature>
<evidence type="ECO:0000256" key="1">
    <source>
        <dbReference type="SAM" id="SignalP"/>
    </source>
</evidence>
<feature type="chain" id="PRO_5025349225" evidence="1">
    <location>
        <begin position="22"/>
        <end position="149"/>
    </location>
</feature>
<dbReference type="EMBL" id="ML995486">
    <property type="protein sequence ID" value="KAF2141888.1"/>
    <property type="molecule type" value="Genomic_DNA"/>
</dbReference>
<name>A0A6A6BED1_9PEZI</name>
<gene>
    <name evidence="2" type="ORF">K452DRAFT_333683</name>
</gene>
<dbReference type="GeneID" id="54302678"/>
<proteinExistence type="predicted"/>
<keyword evidence="1" id="KW-0732">Signal</keyword>
<evidence type="ECO:0000313" key="3">
    <source>
        <dbReference type="Proteomes" id="UP000799438"/>
    </source>
</evidence>